<dbReference type="GO" id="GO:0004190">
    <property type="term" value="F:aspartic-type endopeptidase activity"/>
    <property type="evidence" value="ECO:0007669"/>
    <property type="project" value="InterPro"/>
</dbReference>
<dbReference type="SUPFAM" id="SSF52540">
    <property type="entry name" value="P-loop containing nucleoside triphosphate hydrolases"/>
    <property type="match status" value="1"/>
</dbReference>
<keyword evidence="6" id="KW-1185">Reference proteome</keyword>
<feature type="repeat" description="ANK" evidence="3">
    <location>
        <begin position="1334"/>
        <end position="1366"/>
    </location>
</feature>
<dbReference type="InterPro" id="IPR056884">
    <property type="entry name" value="NPHP3-like_N"/>
</dbReference>
<dbReference type="Gene3D" id="3.40.50.300">
    <property type="entry name" value="P-loop containing nucleotide triphosphate hydrolases"/>
    <property type="match status" value="1"/>
</dbReference>
<evidence type="ECO:0000256" key="1">
    <source>
        <dbReference type="ARBA" id="ARBA00022737"/>
    </source>
</evidence>
<dbReference type="Pfam" id="PF17109">
    <property type="entry name" value="Goodbye"/>
    <property type="match status" value="1"/>
</dbReference>
<dbReference type="OrthoDB" id="195446at2759"/>
<evidence type="ECO:0000313" key="6">
    <source>
        <dbReference type="Proteomes" id="UP000001067"/>
    </source>
</evidence>
<keyword evidence="2 3" id="KW-0040">ANK repeat</keyword>
<dbReference type="Pfam" id="PF00023">
    <property type="entry name" value="Ank"/>
    <property type="match status" value="1"/>
</dbReference>
<feature type="repeat" description="ANK" evidence="3">
    <location>
        <begin position="783"/>
        <end position="815"/>
    </location>
</feature>
<evidence type="ECO:0000313" key="5">
    <source>
        <dbReference type="EMBL" id="EFQ91061.1"/>
    </source>
</evidence>
<evidence type="ECO:0000256" key="3">
    <source>
        <dbReference type="PROSITE-ProRule" id="PRU00023"/>
    </source>
</evidence>
<sequence>MTSKNSHIQSVMIPCTDIGAIWSAAVVHYEATAGIRIQSLAGPKSVDEIRIDFKHRENNFASRRHDGSRVDKFRSLVRKSLGPIELWGKVITNATKTISPASEAIFAAVQYLISTAYAVSADFDRLEEFFEELSSYLTRLKVWENELPRIAELEEVMTEVFTSVLVLCGICTKYVRMRRLVKAFRALAGEDDELKSAFNQFRKTIQREQGIVRNSILAGVHHLQLETRAVHRNIQETLVLTEGIDRKTDDIVIGTNGIHRYLETQETTLERNNILSWLSSLDFHKRQRDIHSRHCDGTGSWFLDAEKFQQWLNSTRSSTLWCSGIPGAGKSVMTSIAVNHIEEHTARKDVAIAYVYCDYTDSKLQSEIELICSLTRQLVEQIHPISEEVKTYRDRWIEKRSYPTQEERVSLIKDVASKFTRTYVFVDALDECPEQNRNKLLHMLQMLEPYIHLFIISRPNLELHSTFPNLSHIEIAASHSDIQVYLESEMSTNDRMSRFTAKDITLKAEIIDTISTKAEGMFLVAHFQVAYICQVASPKKVRQRLNTLPTEVYDFYEKALARIEDYFEEDRQLVKKALAYIFCAKRPLTLEELRHALGIETEDTEIDESALPEMDILFNISVGLIRVNEKSNIVALVHHTLQEYLAKHPSKLGNQPEAEVSKTCLTYLSMDVFELGPCVEGKALEQRLQDYLFLDYASRFWGCHLVEKDLPEWMDLLLDFLSNEEKVASYLQVLHVPRHRGQGWFDCFPKQFTPLHVAAYWGLHWALKIHPVNDVDINSQDSQGTSALHLAAKNGHSDVVRLLLDKGANLDTRNNRSETALHWAVRSGNMRISELLLLKGADVMIEDSEGWTALDWAVIGGYADLTRLLLDRCHHVDPEYSGTNKALILAAEAGTESTVQMLLDLGANVDWKDHVGSSALAWAIPEGHEKVVRVLLSNGANVNSRDLFGNTPLHWSLPFVAITRLLLDSGAEIDAKNDVGHTPLMWSAHDGQEIVLQLLLDSGADVTIKDRYGCTALHIAALRGHETVASLLLQNGSDPDTYDQDGWTALHAAALKRHHGFVRLLVEKTGNGEDILKWVESQQEDARKQALLAHMADRKSEGSSLVSGLGSAVQEGQFERVQAFLKAGIDIDAYDGCGFTALTLAICARQSRIMQLLLEHEALVNKPERNGRSAFYLAAEYGADELLPMLAEYGADINSCIHTWTPLLIAAQKGHEKTVEYLVRNGANVDAEDYYGRQALHWTAQHGHQTTLQLLTEHGADIHAKDQWSRIPLLCAVGCRQLAAAKFLLDIGADIEAQTRDASTSLHVASYLGDKAMVSLLLQRGASVEARTRKGFKPLHVAALFGREDIAQLLLEKDNDIDAATEESGFDNEDYNDAEGTMENFTDEDGFGVDDVFLGTALCVERYEYQRLVREGKGIDGGKYKHISIALAEQVRIRAVVRAGFPL</sequence>
<dbReference type="PROSITE" id="PS50175">
    <property type="entry name" value="ASP_PROT_RETROV"/>
    <property type="match status" value="1"/>
</dbReference>
<proteinExistence type="predicted"/>
<feature type="domain" description="Peptidase A2" evidence="4">
    <location>
        <begin position="996"/>
        <end position="1008"/>
    </location>
</feature>
<feature type="repeat" description="ANK" evidence="3">
    <location>
        <begin position="882"/>
        <end position="914"/>
    </location>
</feature>
<dbReference type="InterPro" id="IPR031350">
    <property type="entry name" value="Goodbye_dom"/>
</dbReference>
<dbReference type="InterPro" id="IPR036770">
    <property type="entry name" value="Ankyrin_rpt-contain_sf"/>
</dbReference>
<dbReference type="KEGG" id="pte:PTT_12197"/>
<dbReference type="EMBL" id="GL534958">
    <property type="protein sequence ID" value="EFQ91061.1"/>
    <property type="molecule type" value="Genomic_DNA"/>
</dbReference>
<accession>E3RT81</accession>
<gene>
    <name evidence="5" type="ORF">PTT_12197</name>
</gene>
<dbReference type="InterPro" id="IPR001995">
    <property type="entry name" value="Peptidase_A2_cat"/>
</dbReference>
<dbReference type="Pfam" id="PF22939">
    <property type="entry name" value="WHD_GPIID"/>
    <property type="match status" value="1"/>
</dbReference>
<feature type="repeat" description="ANK" evidence="3">
    <location>
        <begin position="1012"/>
        <end position="1044"/>
    </location>
</feature>
<dbReference type="PRINTS" id="PR01415">
    <property type="entry name" value="ANKYRIN"/>
</dbReference>
<dbReference type="GO" id="GO:0006508">
    <property type="term" value="P:proteolysis"/>
    <property type="evidence" value="ECO:0007669"/>
    <property type="project" value="InterPro"/>
</dbReference>
<feature type="repeat" description="ANK" evidence="3">
    <location>
        <begin position="915"/>
        <end position="947"/>
    </location>
</feature>
<dbReference type="Pfam" id="PF12796">
    <property type="entry name" value="Ank_2"/>
    <property type="match status" value="6"/>
</dbReference>
<name>E3RT81_PYRTT</name>
<feature type="repeat" description="ANK" evidence="3">
    <location>
        <begin position="979"/>
        <end position="1011"/>
    </location>
</feature>
<dbReference type="InterPro" id="IPR054471">
    <property type="entry name" value="GPIID_WHD"/>
</dbReference>
<dbReference type="Gene3D" id="1.25.40.20">
    <property type="entry name" value="Ankyrin repeat-containing domain"/>
    <property type="match status" value="6"/>
</dbReference>
<reference evidence="5 6" key="1">
    <citation type="journal article" date="2010" name="Genome Biol.">
        <title>A first genome assembly of the barley fungal pathogen Pyrenophora teres f. teres.</title>
        <authorList>
            <person name="Ellwood S.R."/>
            <person name="Liu Z."/>
            <person name="Syme R.A."/>
            <person name="Lai Z."/>
            <person name="Hane J.K."/>
            <person name="Keiper F."/>
            <person name="Moffat C.S."/>
            <person name="Oliver R.P."/>
            <person name="Friesen T.L."/>
        </authorList>
    </citation>
    <scope>NUCLEOTIDE SEQUENCE [LARGE SCALE GENOMIC DNA]</scope>
    <source>
        <strain evidence="5 6">0-1</strain>
    </source>
</reference>
<feature type="repeat" description="ANK" evidence="3">
    <location>
        <begin position="1170"/>
        <end position="1198"/>
    </location>
</feature>
<dbReference type="PROSITE" id="PS50088">
    <property type="entry name" value="ANK_REPEAT"/>
    <property type="match status" value="11"/>
</dbReference>
<protein>
    <recommendedName>
        <fullName evidence="4">Peptidase A2 domain-containing protein</fullName>
    </recommendedName>
</protein>
<feature type="repeat" description="ANK" evidence="3">
    <location>
        <begin position="1202"/>
        <end position="1234"/>
    </location>
</feature>
<dbReference type="InterPro" id="IPR002110">
    <property type="entry name" value="Ankyrin_rpt"/>
</dbReference>
<dbReference type="Pfam" id="PF24883">
    <property type="entry name" value="NPHP3_N"/>
    <property type="match status" value="1"/>
</dbReference>
<dbReference type="eggNOG" id="KOG4177">
    <property type="taxonomic scope" value="Eukaryota"/>
</dbReference>
<dbReference type="PROSITE" id="PS50297">
    <property type="entry name" value="ANK_REP_REGION"/>
    <property type="match status" value="10"/>
</dbReference>
<feature type="repeat" description="ANK" evidence="3">
    <location>
        <begin position="816"/>
        <end position="848"/>
    </location>
</feature>
<dbReference type="HOGENOM" id="CLU_000288_34_23_1"/>
<feature type="repeat" description="ANK" evidence="3">
    <location>
        <begin position="1235"/>
        <end position="1267"/>
    </location>
</feature>
<evidence type="ECO:0000256" key="2">
    <source>
        <dbReference type="ARBA" id="ARBA00023043"/>
    </source>
</evidence>
<organism evidence="6">
    <name type="scientific">Pyrenophora teres f. teres (strain 0-1)</name>
    <name type="common">Barley net blotch fungus</name>
    <name type="synonym">Drechslera teres f. teres</name>
    <dbReference type="NCBI Taxonomy" id="861557"/>
    <lineage>
        <taxon>Eukaryota</taxon>
        <taxon>Fungi</taxon>
        <taxon>Dikarya</taxon>
        <taxon>Ascomycota</taxon>
        <taxon>Pezizomycotina</taxon>
        <taxon>Dothideomycetes</taxon>
        <taxon>Pleosporomycetidae</taxon>
        <taxon>Pleosporales</taxon>
        <taxon>Pleosporineae</taxon>
        <taxon>Pleosporaceae</taxon>
        <taxon>Pyrenophora</taxon>
    </lineage>
</organism>
<dbReference type="SUPFAM" id="SSF48403">
    <property type="entry name" value="Ankyrin repeat"/>
    <property type="match status" value="2"/>
</dbReference>
<evidence type="ECO:0000259" key="4">
    <source>
        <dbReference type="PROSITE" id="PS50175"/>
    </source>
</evidence>
<dbReference type="PANTHER" id="PTHR24198">
    <property type="entry name" value="ANKYRIN REPEAT AND PROTEIN KINASE DOMAIN-CONTAINING PROTEIN"/>
    <property type="match status" value="1"/>
</dbReference>
<dbReference type="InterPro" id="IPR027417">
    <property type="entry name" value="P-loop_NTPase"/>
</dbReference>
<dbReference type="Proteomes" id="UP000001067">
    <property type="component" value="Unassembled WGS sequence"/>
</dbReference>
<keyword evidence="1" id="KW-0677">Repeat</keyword>
<dbReference type="PANTHER" id="PTHR24198:SF165">
    <property type="entry name" value="ANKYRIN REPEAT-CONTAINING PROTEIN-RELATED"/>
    <property type="match status" value="1"/>
</dbReference>
<feature type="repeat" description="ANK" evidence="3">
    <location>
        <begin position="1301"/>
        <end position="1333"/>
    </location>
</feature>
<dbReference type="SMART" id="SM00248">
    <property type="entry name" value="ANK"/>
    <property type="match status" value="17"/>
</dbReference>